<dbReference type="InterPro" id="IPR055530">
    <property type="entry name" value="DUF7104"/>
</dbReference>
<dbReference type="CDD" id="cd12885">
    <property type="entry name" value="SPRY_RanBP_like"/>
    <property type="match status" value="1"/>
</dbReference>
<dbReference type="SUPFAM" id="SSF52540">
    <property type="entry name" value="P-loop containing nucleoside triphosphate hydrolases"/>
    <property type="match status" value="1"/>
</dbReference>
<evidence type="ECO:0000256" key="3">
    <source>
        <dbReference type="SAM" id="MobiDB-lite"/>
    </source>
</evidence>
<dbReference type="SUPFAM" id="SSF48403">
    <property type="entry name" value="Ankyrin repeat"/>
    <property type="match status" value="1"/>
</dbReference>
<keyword evidence="1" id="KW-0677">Repeat</keyword>
<evidence type="ECO:0000256" key="1">
    <source>
        <dbReference type="ARBA" id="ARBA00022737"/>
    </source>
</evidence>
<keyword evidence="2" id="KW-0040">ANK repeat</keyword>
<dbReference type="InterPro" id="IPR002110">
    <property type="entry name" value="Ankyrin_rpt"/>
</dbReference>
<evidence type="ECO:0000259" key="4">
    <source>
        <dbReference type="PROSITE" id="PS50188"/>
    </source>
</evidence>
<evidence type="ECO:0000313" key="6">
    <source>
        <dbReference type="EMBL" id="CEL08594.1"/>
    </source>
</evidence>
<dbReference type="InterPro" id="IPR036770">
    <property type="entry name" value="Ankyrin_rpt-contain_sf"/>
</dbReference>
<dbReference type="SMART" id="SM00248">
    <property type="entry name" value="ANK"/>
    <property type="match status" value="2"/>
</dbReference>
<gene>
    <name evidence="6" type="ORF">ASPCAL11742</name>
</gene>
<dbReference type="GO" id="GO:0003824">
    <property type="term" value="F:catalytic activity"/>
    <property type="evidence" value="ECO:0007669"/>
    <property type="project" value="InterPro"/>
</dbReference>
<dbReference type="Pfam" id="PF24883">
    <property type="entry name" value="NPHP3_N"/>
    <property type="match status" value="1"/>
</dbReference>
<dbReference type="InterPro" id="IPR001870">
    <property type="entry name" value="B30.2/SPRY"/>
</dbReference>
<dbReference type="Gene3D" id="3.40.50.300">
    <property type="entry name" value="P-loop containing nucleotide triphosphate hydrolases"/>
    <property type="match status" value="1"/>
</dbReference>
<dbReference type="InterPro" id="IPR000845">
    <property type="entry name" value="Nucleoside_phosphorylase_d"/>
</dbReference>
<dbReference type="PROSITE" id="PS50297">
    <property type="entry name" value="ANK_REP_REGION"/>
    <property type="match status" value="1"/>
</dbReference>
<evidence type="ECO:0008006" key="8">
    <source>
        <dbReference type="Google" id="ProtNLM"/>
    </source>
</evidence>
<dbReference type="SUPFAM" id="SSF53167">
    <property type="entry name" value="Purine and uridine phosphorylases"/>
    <property type="match status" value="1"/>
</dbReference>
<evidence type="ECO:0000256" key="2">
    <source>
        <dbReference type="PROSITE-ProRule" id="PRU00023"/>
    </source>
</evidence>
<feature type="domain" description="NACHT" evidence="5">
    <location>
        <begin position="434"/>
        <end position="580"/>
    </location>
</feature>
<dbReference type="PANTHER" id="PTHR46082:SF11">
    <property type="entry name" value="AAA+ ATPASE DOMAIN-CONTAINING PROTEIN-RELATED"/>
    <property type="match status" value="1"/>
</dbReference>
<dbReference type="PROSITE" id="PS50088">
    <property type="entry name" value="ANK_REPEAT"/>
    <property type="match status" value="1"/>
</dbReference>
<dbReference type="Gene3D" id="3.40.50.1580">
    <property type="entry name" value="Nucleoside phosphorylase domain"/>
    <property type="match status" value="1"/>
</dbReference>
<dbReference type="Gene3D" id="2.60.120.920">
    <property type="match status" value="1"/>
</dbReference>
<dbReference type="PROSITE" id="PS50837">
    <property type="entry name" value="NACHT"/>
    <property type="match status" value="1"/>
</dbReference>
<dbReference type="Pfam" id="PF01048">
    <property type="entry name" value="PNP_UDP_1"/>
    <property type="match status" value="1"/>
</dbReference>
<feature type="compositionally biased region" description="Basic and acidic residues" evidence="3">
    <location>
        <begin position="1323"/>
        <end position="1334"/>
    </location>
</feature>
<dbReference type="Gene3D" id="1.25.40.20">
    <property type="entry name" value="Ankyrin repeat-containing domain"/>
    <property type="match status" value="1"/>
</dbReference>
<evidence type="ECO:0000259" key="5">
    <source>
        <dbReference type="PROSITE" id="PS50837"/>
    </source>
</evidence>
<dbReference type="EMBL" id="CDMC01000011">
    <property type="protein sequence ID" value="CEL08594.1"/>
    <property type="molecule type" value="Genomic_DNA"/>
</dbReference>
<organism evidence="6 7">
    <name type="scientific">Aspergillus calidoustus</name>
    <dbReference type="NCBI Taxonomy" id="454130"/>
    <lineage>
        <taxon>Eukaryota</taxon>
        <taxon>Fungi</taxon>
        <taxon>Dikarya</taxon>
        <taxon>Ascomycota</taxon>
        <taxon>Pezizomycotina</taxon>
        <taxon>Eurotiomycetes</taxon>
        <taxon>Eurotiomycetidae</taxon>
        <taxon>Eurotiales</taxon>
        <taxon>Aspergillaceae</taxon>
        <taxon>Aspergillus</taxon>
        <taxon>Aspergillus subgen. Nidulantes</taxon>
    </lineage>
</organism>
<sequence>MYPAKRLPTLLRNTLHESLTAQMRRPPYVEDDAAPSLADYTVACICPLGLECAAVEGMLDEIHDPLPTSRDQNAYTLGRIGPHNVVVAVMPEMGNNAAATTATQLLNDFPSFRFGLLVGIGGGVPGSKQSGDDVRLGDVVVSQPTGGFGGVIQYDMGKKLMDGNFQRTGYLNKPPEVLSAYVRRLEARHYRVQNKISSYLAEMLQRYPKMQDHYQRPGLECDQLFCWDYLHQGGPTCEECDKEQTVPRSPRRDTEPRVHYGTIGSANTVVKDAVTRNQLKRDTGVLCVEMEAAGLMDTFPCLVIRGICDYADSHKNKRWQPYAAATAAAYMKELLMMIPAQQVKQTPSAREQTKAAAEAVLDVIEGPIRKTENLVQYLYKKQQDSHEAEILSWVSKTPYEKHYKAAREGLLVDSGRWLFEKPEFEKWRQFDGSRMFWLSGKPGAGKTKLCAMLVHTLVKQDEDVIYFFCSRNANDPDRQDPKVVLRALIHQLALRSQDGLPKVLRDAFDRRHSTGMTRDGLDFDESYDLLVKLLNDHARTTIIIDALDECSEQSRSSLMQSLRKLVDHSTSLVRVFVSSRGDRDIAVRLQDVPKTSINQELTGADMKRFVEQEVRHSIKYKDLLYGEVSPELQEKITAELLAKADGMFLWVRLQIQLLCRMQTEHQVCSLLGRLPPTLSETYDRLFEKIQQSPSAYEANTALGWLMCAREPLRPTQWASAVSWTLDKKSGGTQPSRLSAETLLGMCQNLVVYDEMQNNIAFAHFSVREYLERKPRFDELHLETIAARTCLRFMIDTRLPRPSELEYGFYRYSARHWIGHVKATAEFAPSELDEFLGRWQEHTTAYSEWKGAVELFGRRHQEYKYADEIATLTNGLLLAAYYGIRHTTLWRRSRYNPNATDERGLSLLALASMNGQKRIVELLIRNGATINPASSAIDSRTAMCVYKPRQSYASWFQADDCHPLFLAVQNGHPEVAMTLLNAGATFKDISVLLVAAAYGPPNVLQHILEQTLQSEVSEQDLVMAAMNKSHPQTLKACLKTCKDYCITGNVIEAILDHRKDGKDIITQQLASRISARVLTRIWRRKRLGILTTLLEWVPDLPVSRDIVEQLAQDAPPGTDCVVEILRSLLPDESITSMTLKAVFRVRYQAVDTLRVLLLSKSCRNRNGKTKVLTHTEITKSPESLQRLFNENVSVKLTEELLVAALLNRKGALELARLLLSRRQPAPIAESAVKEAVANKAHGFQILELLFSTGRFVPITEEIVAAAARNKECGPKMIGLLLSKTQDPTIGDKYDGRIQKQLLKKQHAFHMSKDVPSSGQQGSSDSKDNGKPDAEQGRLGVSEDEVMAAIDGGLKAVETLLAQYPSLPVTERVLKRAAMGLTKSVPIFGLLLAKNAKLTMSESVLVEAARNTISGNELTKLILERADALPISDAFIQAVLQNKYSGTEILQTIFGSPKTVVGVSVVCTTAIDGHETLFGDLLSRVDWRLMKDNYGDIFSAAIEGGNSRILQQCIAYGGVWPGTDKHGWNADLMAYHKHQKSVLSLIREKIGRRPAAPIPPNAWKKPESFSVRLVGTTVRTDADNESDICIRANHPLVPVGTSYFEVEILELDEPDYYAGEIQDSLAIGVTDERMVYTPSYYTDTGYVHDLFLMSERRGFRKGDTVGYGIDWERKQQFIVVHGVRDETDRCFEQLYERRMFPFVRVYAGAGRCMLKANFQGPFLYKAPTTSSQ</sequence>
<reference evidence="7" key="1">
    <citation type="journal article" date="2016" name="Genome Announc.">
        <title>Draft genome sequences of fungus Aspergillus calidoustus.</title>
        <authorList>
            <person name="Horn F."/>
            <person name="Linde J."/>
            <person name="Mattern D.J."/>
            <person name="Walther G."/>
            <person name="Guthke R."/>
            <person name="Scherlach K."/>
            <person name="Martin K."/>
            <person name="Brakhage A.A."/>
            <person name="Petzke L."/>
            <person name="Valiante V."/>
        </authorList>
    </citation>
    <scope>NUCLEOTIDE SEQUENCE [LARGE SCALE GENOMIC DNA]</scope>
    <source>
        <strain evidence="7">SF006504</strain>
    </source>
</reference>
<dbReference type="InterPro" id="IPR053137">
    <property type="entry name" value="NLR-like"/>
</dbReference>
<name>A0A0U5G8J8_ASPCI</name>
<dbReference type="Pfam" id="PF23397">
    <property type="entry name" value="DUF7104"/>
    <property type="match status" value="1"/>
</dbReference>
<dbReference type="Proteomes" id="UP000054771">
    <property type="component" value="Unassembled WGS sequence"/>
</dbReference>
<evidence type="ECO:0000313" key="7">
    <source>
        <dbReference type="Proteomes" id="UP000054771"/>
    </source>
</evidence>
<accession>A0A0U5G8J8</accession>
<dbReference type="InterPro" id="IPR027417">
    <property type="entry name" value="P-loop_NTPase"/>
</dbReference>
<dbReference type="InterPro" id="IPR056884">
    <property type="entry name" value="NPHP3-like_N"/>
</dbReference>
<feature type="domain" description="B30.2/SPRY" evidence="4">
    <location>
        <begin position="1528"/>
        <end position="1721"/>
    </location>
</feature>
<dbReference type="STRING" id="454130.A0A0U5G8J8"/>
<dbReference type="InterPro" id="IPR035994">
    <property type="entry name" value="Nucleoside_phosphorylase_sf"/>
</dbReference>
<dbReference type="InterPro" id="IPR043136">
    <property type="entry name" value="B30.2/SPRY_sf"/>
</dbReference>
<dbReference type="PROSITE" id="PS50188">
    <property type="entry name" value="B302_SPRY"/>
    <property type="match status" value="1"/>
</dbReference>
<dbReference type="PANTHER" id="PTHR46082">
    <property type="entry name" value="ATP/GTP-BINDING PROTEIN-RELATED"/>
    <property type="match status" value="1"/>
</dbReference>
<dbReference type="OrthoDB" id="7464126at2759"/>
<keyword evidence="7" id="KW-1185">Reference proteome</keyword>
<protein>
    <recommendedName>
        <fullName evidence="8">NACHT domain-containing protein</fullName>
    </recommendedName>
</protein>
<feature type="region of interest" description="Disordered" evidence="3">
    <location>
        <begin position="1307"/>
        <end position="1339"/>
    </location>
</feature>
<dbReference type="Pfam" id="PF12796">
    <property type="entry name" value="Ank_2"/>
    <property type="match status" value="1"/>
</dbReference>
<dbReference type="InterPro" id="IPR007111">
    <property type="entry name" value="NACHT_NTPase"/>
</dbReference>
<dbReference type="InterPro" id="IPR044736">
    <property type="entry name" value="Gid1/RanBPM/SPLA_SPRY"/>
</dbReference>
<dbReference type="GO" id="GO:0009116">
    <property type="term" value="P:nucleoside metabolic process"/>
    <property type="evidence" value="ECO:0007669"/>
    <property type="project" value="InterPro"/>
</dbReference>
<proteinExistence type="predicted"/>
<feature type="repeat" description="ANK" evidence="2">
    <location>
        <begin position="902"/>
        <end position="934"/>
    </location>
</feature>